<evidence type="ECO:0000256" key="7">
    <source>
        <dbReference type="ARBA" id="ARBA00035190"/>
    </source>
</evidence>
<accession>A0AAJ6TSM9</accession>
<dbReference type="RefSeq" id="XP_011016234.1">
    <property type="nucleotide sequence ID" value="XM_011017932.1"/>
</dbReference>
<keyword evidence="5" id="KW-0496">Mitochondrion</keyword>
<evidence type="ECO:0000256" key="1">
    <source>
        <dbReference type="ARBA" id="ARBA00004173"/>
    </source>
</evidence>
<dbReference type="FunFam" id="3.90.79.10:FF:000018">
    <property type="entry name" value="39S ribosomal protein L46, mitochondrial"/>
    <property type="match status" value="1"/>
</dbReference>
<dbReference type="AlphaFoldDB" id="A0AAJ6TSM9"/>
<dbReference type="CDD" id="cd04661">
    <property type="entry name" value="NUDIX_MRP_L46"/>
    <property type="match status" value="1"/>
</dbReference>
<reference evidence="9" key="1">
    <citation type="submission" date="2025-08" db="UniProtKB">
        <authorList>
            <consortium name="RefSeq"/>
        </authorList>
    </citation>
    <scope>IDENTIFICATION</scope>
</reference>
<dbReference type="GO" id="GO:0003735">
    <property type="term" value="F:structural constituent of ribosome"/>
    <property type="evidence" value="ECO:0007669"/>
    <property type="project" value="InterPro"/>
</dbReference>
<dbReference type="Gene3D" id="3.90.79.10">
    <property type="entry name" value="Nucleoside Triphosphate Pyrophosphohydrolase"/>
    <property type="match status" value="1"/>
</dbReference>
<dbReference type="Proteomes" id="UP000694918">
    <property type="component" value="Unplaced"/>
</dbReference>
<dbReference type="InterPro" id="IPR040008">
    <property type="entry name" value="Ribosomal_mL46"/>
</dbReference>
<keyword evidence="6" id="KW-0687">Ribonucleoprotein</keyword>
<dbReference type="PANTHER" id="PTHR13124">
    <property type="entry name" value="39S RIBOSOMAL PROTEIN L46, MITOCHONDRIAL PRECURSOR-RELATED"/>
    <property type="match status" value="1"/>
</dbReference>
<protein>
    <recommendedName>
        <fullName evidence="7">Large ribosomal subunit protein mL46</fullName>
    </recommendedName>
</protein>
<dbReference type="InterPro" id="IPR033650">
    <property type="entry name" value="Ribosomal_mL46_NUDIX"/>
</dbReference>
<dbReference type="GO" id="GO:0005743">
    <property type="term" value="C:mitochondrial inner membrane"/>
    <property type="evidence" value="ECO:0007669"/>
    <property type="project" value="UniProtKB-ARBA"/>
</dbReference>
<dbReference type="KEGG" id="peu:105119754"/>
<evidence type="ECO:0000313" key="8">
    <source>
        <dbReference type="Proteomes" id="UP000694918"/>
    </source>
</evidence>
<comment type="similarity">
    <text evidence="2">Belongs to the mitochondrion-specific ribosomal protein mL46 family.</text>
</comment>
<evidence type="ECO:0000256" key="4">
    <source>
        <dbReference type="ARBA" id="ARBA00022980"/>
    </source>
</evidence>
<evidence type="ECO:0000313" key="9">
    <source>
        <dbReference type="RefSeq" id="XP_011016234.1"/>
    </source>
</evidence>
<keyword evidence="8" id="KW-1185">Reference proteome</keyword>
<evidence type="ECO:0000256" key="5">
    <source>
        <dbReference type="ARBA" id="ARBA00023128"/>
    </source>
</evidence>
<gene>
    <name evidence="9" type="primary">LOC105119754</name>
</gene>
<name>A0AAJ6TSM9_POPEU</name>
<proteinExistence type="inferred from homology"/>
<keyword evidence="4" id="KW-0689">Ribosomal protein</keyword>
<sequence>MIMTSKFVSHRSLQRALDRKLYLLLYGKAYGSPSDKPVWHFPEKVYESEETLRKCAESALQSVLGELSHTYFVGNAPMGHMVIQPADDAQESGYKRFFFKSQVTATNKFEIGKCEDFVWVTKDELLGYFPEQTEYLNKMIIS</sequence>
<evidence type="ECO:0000256" key="2">
    <source>
        <dbReference type="ARBA" id="ARBA00009070"/>
    </source>
</evidence>
<dbReference type="GeneID" id="105119754"/>
<keyword evidence="3" id="KW-0809">Transit peptide</keyword>
<evidence type="ECO:0000256" key="3">
    <source>
        <dbReference type="ARBA" id="ARBA00022946"/>
    </source>
</evidence>
<organism evidence="8 9">
    <name type="scientific">Populus euphratica</name>
    <name type="common">Euphrates poplar</name>
    <dbReference type="NCBI Taxonomy" id="75702"/>
    <lineage>
        <taxon>Eukaryota</taxon>
        <taxon>Viridiplantae</taxon>
        <taxon>Streptophyta</taxon>
        <taxon>Embryophyta</taxon>
        <taxon>Tracheophyta</taxon>
        <taxon>Spermatophyta</taxon>
        <taxon>Magnoliopsida</taxon>
        <taxon>eudicotyledons</taxon>
        <taxon>Gunneridae</taxon>
        <taxon>Pentapetalae</taxon>
        <taxon>rosids</taxon>
        <taxon>fabids</taxon>
        <taxon>Malpighiales</taxon>
        <taxon>Salicaceae</taxon>
        <taxon>Saliceae</taxon>
        <taxon>Populus</taxon>
    </lineage>
</organism>
<dbReference type="PANTHER" id="PTHR13124:SF12">
    <property type="entry name" value="LARGE RIBOSOMAL SUBUNIT PROTEIN ML46"/>
    <property type="match status" value="1"/>
</dbReference>
<dbReference type="GO" id="GO:0005762">
    <property type="term" value="C:mitochondrial large ribosomal subunit"/>
    <property type="evidence" value="ECO:0007669"/>
    <property type="project" value="TreeGrafter"/>
</dbReference>
<comment type="subcellular location">
    <subcellularLocation>
        <location evidence="1">Mitochondrion</location>
    </subcellularLocation>
</comment>
<evidence type="ECO:0000256" key="6">
    <source>
        <dbReference type="ARBA" id="ARBA00023274"/>
    </source>
</evidence>